<dbReference type="EMBL" id="JABFOR010000001">
    <property type="protein sequence ID" value="NOJ69256.1"/>
    <property type="molecule type" value="Genomic_DNA"/>
</dbReference>
<proteinExistence type="predicted"/>
<name>A0AAP6ZWN9_PAEAL</name>
<evidence type="ECO:0000313" key="1">
    <source>
        <dbReference type="EMBL" id="NOJ69256.1"/>
    </source>
</evidence>
<organism evidence="1 2">
    <name type="scientific">Paenibacillus alvei</name>
    <name type="common">Bacillus alvei</name>
    <dbReference type="NCBI Taxonomy" id="44250"/>
    <lineage>
        <taxon>Bacteria</taxon>
        <taxon>Bacillati</taxon>
        <taxon>Bacillota</taxon>
        <taxon>Bacilli</taxon>
        <taxon>Bacillales</taxon>
        <taxon>Paenibacillaceae</taxon>
        <taxon>Paenibacillus</taxon>
    </lineage>
</organism>
<dbReference type="RefSeq" id="WP_171414519.1">
    <property type="nucleotide sequence ID" value="NZ_JABFOR010000001.1"/>
</dbReference>
<gene>
    <name evidence="1" type="ORF">HMI46_01625</name>
</gene>
<accession>A0AAP6ZWN9</accession>
<reference evidence="1 2" key="1">
    <citation type="submission" date="2020-05" db="EMBL/GenBank/DDBJ databases">
        <title>Whole genome sequencing and identification of novel metabolites from Paenibacillus alvei strain JR949.</title>
        <authorList>
            <person name="Rajendhran J."/>
            <person name="Sree Pranav P."/>
            <person name="Mahalakshmi B."/>
            <person name="Karthikeyan R."/>
        </authorList>
    </citation>
    <scope>NUCLEOTIDE SEQUENCE [LARGE SCALE GENOMIC DNA]</scope>
    <source>
        <strain evidence="1 2">JR949</strain>
    </source>
</reference>
<comment type="caution">
    <text evidence="1">The sequence shown here is derived from an EMBL/GenBank/DDBJ whole genome shotgun (WGS) entry which is preliminary data.</text>
</comment>
<evidence type="ECO:0000313" key="2">
    <source>
        <dbReference type="Proteomes" id="UP000552038"/>
    </source>
</evidence>
<dbReference type="AlphaFoldDB" id="A0AAP6ZWN9"/>
<dbReference type="Proteomes" id="UP000552038">
    <property type="component" value="Unassembled WGS sequence"/>
</dbReference>
<sequence>MILTVSYGRQSRDWFDIDVADDCTGVQLKAILGLKLFGEPPKNHMQYILEVKQPEGLWITVPEQVRLLEAGVREGAYIRVQRAFSTTNEAVPSYGSRSLFQHDEMDDQTES</sequence>
<protein>
    <submittedName>
        <fullName evidence="1">Uncharacterized protein</fullName>
    </submittedName>
</protein>